<dbReference type="RefSeq" id="XP_636037.1">
    <property type="nucleotide sequence ID" value="XM_630945.1"/>
</dbReference>
<dbReference type="PaxDb" id="44689-DDB0219495"/>
<organism evidence="1 2">
    <name type="scientific">Dictyostelium discoideum</name>
    <name type="common">Social amoeba</name>
    <dbReference type="NCBI Taxonomy" id="44689"/>
    <lineage>
        <taxon>Eukaryota</taxon>
        <taxon>Amoebozoa</taxon>
        <taxon>Evosea</taxon>
        <taxon>Eumycetozoa</taxon>
        <taxon>Dictyostelia</taxon>
        <taxon>Dictyosteliales</taxon>
        <taxon>Dictyosteliaceae</taxon>
        <taxon>Dictyostelium</taxon>
    </lineage>
</organism>
<dbReference type="AlphaFoldDB" id="Q54GX0"/>
<evidence type="ECO:0000313" key="1">
    <source>
        <dbReference type="EMBL" id="EAL62536.1"/>
    </source>
</evidence>
<accession>Q54GX0</accession>
<evidence type="ECO:0000313" key="2">
    <source>
        <dbReference type="Proteomes" id="UP000002195"/>
    </source>
</evidence>
<name>Q54GX0_DICDI</name>
<reference evidence="1 2" key="1">
    <citation type="journal article" date="2005" name="Nature">
        <title>The genome of the social amoeba Dictyostelium discoideum.</title>
        <authorList>
            <consortium name="The Dictyostelium discoideum Sequencing Consortium"/>
            <person name="Eichinger L."/>
            <person name="Pachebat J.A."/>
            <person name="Glockner G."/>
            <person name="Rajandream M.A."/>
            <person name="Sucgang R."/>
            <person name="Berriman M."/>
            <person name="Song J."/>
            <person name="Olsen R."/>
            <person name="Szafranski K."/>
            <person name="Xu Q."/>
            <person name="Tunggal B."/>
            <person name="Kummerfeld S."/>
            <person name="Madera M."/>
            <person name="Konfortov B.A."/>
            <person name="Rivero F."/>
            <person name="Bankier A.T."/>
            <person name="Lehmann R."/>
            <person name="Hamlin N."/>
            <person name="Davies R."/>
            <person name="Gaudet P."/>
            <person name="Fey P."/>
            <person name="Pilcher K."/>
            <person name="Chen G."/>
            <person name="Saunders D."/>
            <person name="Sodergren E."/>
            <person name="Davis P."/>
            <person name="Kerhornou A."/>
            <person name="Nie X."/>
            <person name="Hall N."/>
            <person name="Anjard C."/>
            <person name="Hemphill L."/>
            <person name="Bason N."/>
            <person name="Farbrother P."/>
            <person name="Desany B."/>
            <person name="Just E."/>
            <person name="Morio T."/>
            <person name="Rost R."/>
            <person name="Churcher C."/>
            <person name="Cooper J."/>
            <person name="Haydock S."/>
            <person name="van Driessche N."/>
            <person name="Cronin A."/>
            <person name="Goodhead I."/>
            <person name="Muzny D."/>
            <person name="Mourier T."/>
            <person name="Pain A."/>
            <person name="Lu M."/>
            <person name="Harper D."/>
            <person name="Lindsay R."/>
            <person name="Hauser H."/>
            <person name="James K."/>
            <person name="Quiles M."/>
            <person name="Madan Babu M."/>
            <person name="Saito T."/>
            <person name="Buchrieser C."/>
            <person name="Wardroper A."/>
            <person name="Felder M."/>
            <person name="Thangavelu M."/>
            <person name="Johnson D."/>
            <person name="Knights A."/>
            <person name="Loulseged H."/>
            <person name="Mungall K."/>
            <person name="Oliver K."/>
            <person name="Price C."/>
            <person name="Quail M.A."/>
            <person name="Urushihara H."/>
            <person name="Hernandez J."/>
            <person name="Rabbinowitsch E."/>
            <person name="Steffen D."/>
            <person name="Sanders M."/>
            <person name="Ma J."/>
            <person name="Kohara Y."/>
            <person name="Sharp S."/>
            <person name="Simmonds M."/>
            <person name="Spiegler S."/>
            <person name="Tivey A."/>
            <person name="Sugano S."/>
            <person name="White B."/>
            <person name="Walker D."/>
            <person name="Woodward J."/>
            <person name="Winckler T."/>
            <person name="Tanaka Y."/>
            <person name="Shaulsky G."/>
            <person name="Schleicher M."/>
            <person name="Weinstock G."/>
            <person name="Rosenthal A."/>
            <person name="Cox E.C."/>
            <person name="Chisholm R.L."/>
            <person name="Gibbs R."/>
            <person name="Loomis W.F."/>
            <person name="Platzer M."/>
            <person name="Kay R.R."/>
            <person name="Williams J."/>
            <person name="Dear P.H."/>
            <person name="Noegel A.A."/>
            <person name="Barrell B."/>
            <person name="Kuspa A."/>
        </authorList>
    </citation>
    <scope>NUCLEOTIDE SEQUENCE [LARGE SCALE GENOMIC DNA]</scope>
    <source>
        <strain evidence="1 2">AX4</strain>
    </source>
</reference>
<dbReference type="GeneID" id="8627364"/>
<protein>
    <submittedName>
        <fullName evidence="1">Uncharacterized protein</fullName>
    </submittedName>
</protein>
<proteinExistence type="predicted"/>
<keyword evidence="2" id="KW-1185">Reference proteome</keyword>
<comment type="caution">
    <text evidence="1">The sequence shown here is derived from an EMBL/GenBank/DDBJ whole genome shotgun (WGS) entry which is preliminary data.</text>
</comment>
<dbReference type="HOGENOM" id="CLU_837903_0_0_1"/>
<dbReference type="Proteomes" id="UP000002195">
    <property type="component" value="Unassembled WGS sequence"/>
</dbReference>
<dbReference type="KEGG" id="ddi:DDB_G0289871"/>
<sequence>MKFFSFLSIGRATNVQSVMNTLTNENNKSFDLKSIDSFSLVDLSNQFISIKERIKFSKKELGDLLLFNKNVDGIIVAKNISLEKFDNIRNMFDDIPKVMLINGFVIITDLSVSKIHAFGLSYFLVQVGAYSLTSNYSLVGLNELSIAIPGNGFVQPDSCLLPKGRAQPNVDIPTVAFEMYYSKGVSYAVARARILFRISGIQYVLCICIRPRDPNNNNTFKCTALVFNGVISRENPVSIISFGTKPISQINENQYQTITVGVPAVGYKRTNPVQCNAPNLPMFLISIPSTIIFNGVPNPPANIPPALNLDLFILQSSFLEYVEDFTGNLHHQ</sequence>
<dbReference type="VEuPathDB" id="AmoebaDB:DDB_G0289871"/>
<gene>
    <name evidence="1" type="ORF">DDB_G0289871</name>
</gene>
<dbReference type="FunCoup" id="Q54GX0">
    <property type="interactions" value="3"/>
</dbReference>
<dbReference type="EMBL" id="AAFI02000149">
    <property type="protein sequence ID" value="EAL62536.1"/>
    <property type="molecule type" value="Genomic_DNA"/>
</dbReference>
<dbReference type="InParanoid" id="Q54GX0"/>
<dbReference type="dictyBase" id="DDB_G0289871"/>
<dbReference type="PhylomeDB" id="Q54GX0"/>
<dbReference type="OMA" id="CICIRPR"/>